<dbReference type="AlphaFoldDB" id="A0A0D2A7P2"/>
<dbReference type="EMBL" id="KN847547">
    <property type="protein sequence ID" value="KIW02783.1"/>
    <property type="molecule type" value="Genomic_DNA"/>
</dbReference>
<reference evidence="1 2" key="1">
    <citation type="submission" date="2015-01" db="EMBL/GenBank/DDBJ databases">
        <title>The Genome Sequence of Ochroconis gallopava CBS43764.</title>
        <authorList>
            <consortium name="The Broad Institute Genomics Platform"/>
            <person name="Cuomo C."/>
            <person name="de Hoog S."/>
            <person name="Gorbushina A."/>
            <person name="Stielow B."/>
            <person name="Teixiera M."/>
            <person name="Abouelleil A."/>
            <person name="Chapman S.B."/>
            <person name="Priest M."/>
            <person name="Young S.K."/>
            <person name="Wortman J."/>
            <person name="Nusbaum C."/>
            <person name="Birren B."/>
        </authorList>
    </citation>
    <scope>NUCLEOTIDE SEQUENCE [LARGE SCALE GENOMIC DNA]</scope>
    <source>
        <strain evidence="1 2">CBS 43764</strain>
    </source>
</reference>
<dbReference type="Proteomes" id="UP000053259">
    <property type="component" value="Unassembled WGS sequence"/>
</dbReference>
<dbReference type="OrthoDB" id="4149149at2759"/>
<proteinExistence type="predicted"/>
<accession>A0A0D2A7P2</accession>
<gene>
    <name evidence="1" type="ORF">PV09_05845</name>
</gene>
<name>A0A0D2A7P2_9PEZI</name>
<evidence type="ECO:0000313" key="2">
    <source>
        <dbReference type="Proteomes" id="UP000053259"/>
    </source>
</evidence>
<dbReference type="RefSeq" id="XP_016212652.1">
    <property type="nucleotide sequence ID" value="XM_016359403.1"/>
</dbReference>
<dbReference type="HOGENOM" id="CLU_748073_0_0_1"/>
<dbReference type="VEuPathDB" id="FungiDB:PV09_05845"/>
<dbReference type="InParanoid" id="A0A0D2A7P2"/>
<organism evidence="1 2">
    <name type="scientific">Verruconis gallopava</name>
    <dbReference type="NCBI Taxonomy" id="253628"/>
    <lineage>
        <taxon>Eukaryota</taxon>
        <taxon>Fungi</taxon>
        <taxon>Dikarya</taxon>
        <taxon>Ascomycota</taxon>
        <taxon>Pezizomycotina</taxon>
        <taxon>Dothideomycetes</taxon>
        <taxon>Pleosporomycetidae</taxon>
        <taxon>Venturiales</taxon>
        <taxon>Sympoventuriaceae</taxon>
        <taxon>Verruconis</taxon>
    </lineage>
</organism>
<protein>
    <submittedName>
        <fullName evidence="1">Uncharacterized protein</fullName>
    </submittedName>
</protein>
<sequence length="334" mass="38467">MALPLRAAPETQLDVDLLILDYLLYMGTRSLLQELVILHEEGIQENLSQQPMRMIDSFIPLFKCNHPTVRVPSGIKFRLRLVKFVALYSKRNTPCELTPPSAKLEELRRKHRKRAEDFYGSSSDSSFQNSLFELQKSSSSRHHPAVLSAGNQEESVSLADLVPMFISLSAARSTLFEDEPMSVHEGWMELAGEFMLQAALEQCLEYSDCSGSKLCEIFSWGWQPSPSKMWEDEEAVNDMFCDEDTLQETQHWSKIRQKYMDLLKPKANVDLAKQLKSLTRRYPLERFEERVLRFLEAMQLSQDPPLLAQLETGNVPGLSKRQVEELRQRIRLPS</sequence>
<keyword evidence="2" id="KW-1185">Reference proteome</keyword>
<dbReference type="GeneID" id="27313818"/>
<evidence type="ECO:0000313" key="1">
    <source>
        <dbReference type="EMBL" id="KIW02783.1"/>
    </source>
</evidence>